<geneLocation type="plasmid" evidence="1">
    <name>unnamed</name>
</geneLocation>
<dbReference type="Proteomes" id="UP001290455">
    <property type="component" value="Unassembled WGS sequence"/>
</dbReference>
<evidence type="ECO:0000313" key="1">
    <source>
        <dbReference type="EMBL" id="MDZ5470988.1"/>
    </source>
</evidence>
<accession>A0ABU5IV02</accession>
<comment type="caution">
    <text evidence="1">The sequence shown here is derived from an EMBL/GenBank/DDBJ whole genome shotgun (WGS) entry which is preliminary data.</text>
</comment>
<gene>
    <name evidence="1" type="ORF">SM124_04395</name>
</gene>
<proteinExistence type="predicted"/>
<keyword evidence="1" id="KW-0614">Plasmid</keyword>
<protein>
    <submittedName>
        <fullName evidence="1">Uncharacterized protein</fullName>
    </submittedName>
</protein>
<sequence>MENRKAVSSKERSEMIQRLETEDVQTMEANMKINDRFYGEDHLENPADNYLVQGSPD</sequence>
<name>A0ABU5IV02_9BACI</name>
<dbReference type="EMBL" id="JAXOFX010000002">
    <property type="protein sequence ID" value="MDZ5470988.1"/>
    <property type="molecule type" value="Genomic_DNA"/>
</dbReference>
<evidence type="ECO:0000313" key="2">
    <source>
        <dbReference type="Proteomes" id="UP001290455"/>
    </source>
</evidence>
<keyword evidence="2" id="KW-1185">Reference proteome</keyword>
<dbReference type="RefSeq" id="WP_322445068.1">
    <property type="nucleotide sequence ID" value="NZ_JAXOFX010000002.1"/>
</dbReference>
<organism evidence="1 2">
    <name type="scientific">Robertmurraya mangrovi</name>
    <dbReference type="NCBI Taxonomy" id="3098077"/>
    <lineage>
        <taxon>Bacteria</taxon>
        <taxon>Bacillati</taxon>
        <taxon>Bacillota</taxon>
        <taxon>Bacilli</taxon>
        <taxon>Bacillales</taxon>
        <taxon>Bacillaceae</taxon>
        <taxon>Robertmurraya</taxon>
    </lineage>
</organism>
<reference evidence="1 2" key="1">
    <citation type="submission" date="2023-11" db="EMBL/GenBank/DDBJ databases">
        <title>Bacillus jintuensis, isolated from a mudflat on the Beibu Gulf coast.</title>
        <authorList>
            <person name="Li M."/>
        </authorList>
    </citation>
    <scope>NUCLEOTIDE SEQUENCE [LARGE SCALE GENOMIC DNA]</scope>
    <source>
        <strain evidence="1 2">31A1R</strain>
        <plasmid evidence="1">unnamed</plasmid>
    </source>
</reference>